<dbReference type="CDD" id="cd17932">
    <property type="entry name" value="DEXQc_UvrD"/>
    <property type="match status" value="1"/>
</dbReference>
<comment type="catalytic activity">
    <reaction evidence="8">
        <text>Couples ATP hydrolysis with the unwinding of duplex DNA by translocating in the 3'-5' direction.</text>
        <dbReference type="EC" id="5.6.2.4"/>
    </reaction>
</comment>
<protein>
    <recommendedName>
        <fullName evidence="9">DNA 3'-5' helicase</fullName>
        <ecNumber evidence="9">5.6.2.4</ecNumber>
    </recommendedName>
    <alternativeName>
        <fullName evidence="10">DNA 3'-5' helicase II</fullName>
    </alternativeName>
</protein>
<dbReference type="EC" id="5.6.2.4" evidence="9"/>
<dbReference type="EMBL" id="JAGSSW010000004">
    <property type="protein sequence ID" value="MBR8463896.1"/>
    <property type="molecule type" value="Genomic_DNA"/>
</dbReference>
<organism evidence="15 16">
    <name type="scientific">Campylobacter anatolicus</name>
    <dbReference type="NCBI Taxonomy" id="2829105"/>
    <lineage>
        <taxon>Bacteria</taxon>
        <taxon>Pseudomonadati</taxon>
        <taxon>Campylobacterota</taxon>
        <taxon>Epsilonproteobacteria</taxon>
        <taxon>Campylobacterales</taxon>
        <taxon>Campylobacteraceae</taxon>
        <taxon>Campylobacter</taxon>
    </lineage>
</organism>
<dbReference type="InterPro" id="IPR014017">
    <property type="entry name" value="DNA_helicase_UvrD-like_C"/>
</dbReference>
<evidence type="ECO:0000256" key="5">
    <source>
        <dbReference type="ARBA" id="ARBA00022840"/>
    </source>
</evidence>
<dbReference type="Pfam" id="PF13361">
    <property type="entry name" value="UvrD_C"/>
    <property type="match status" value="1"/>
</dbReference>
<keyword evidence="7" id="KW-0413">Isomerase</keyword>
<name>A0ABS5HI12_9BACT</name>
<feature type="domain" description="UvrD-like helicase ATP-binding" evidence="13">
    <location>
        <begin position="4"/>
        <end position="282"/>
    </location>
</feature>
<keyword evidence="2 12" id="KW-0547">Nucleotide-binding</keyword>
<evidence type="ECO:0000256" key="3">
    <source>
        <dbReference type="ARBA" id="ARBA00022801"/>
    </source>
</evidence>
<dbReference type="PROSITE" id="PS51198">
    <property type="entry name" value="UVRD_HELICASE_ATP_BIND"/>
    <property type="match status" value="1"/>
</dbReference>
<dbReference type="InterPro" id="IPR000212">
    <property type="entry name" value="DNA_helicase_UvrD/REP"/>
</dbReference>
<dbReference type="Pfam" id="PF00580">
    <property type="entry name" value="UvrD-helicase"/>
    <property type="match status" value="1"/>
</dbReference>
<comment type="catalytic activity">
    <reaction evidence="11">
        <text>ATP + H2O = ADP + phosphate + H(+)</text>
        <dbReference type="Rhea" id="RHEA:13065"/>
        <dbReference type="ChEBI" id="CHEBI:15377"/>
        <dbReference type="ChEBI" id="CHEBI:15378"/>
        <dbReference type="ChEBI" id="CHEBI:30616"/>
        <dbReference type="ChEBI" id="CHEBI:43474"/>
        <dbReference type="ChEBI" id="CHEBI:456216"/>
        <dbReference type="EC" id="5.6.2.4"/>
    </reaction>
</comment>
<evidence type="ECO:0000313" key="15">
    <source>
        <dbReference type="EMBL" id="MBR8463896.1"/>
    </source>
</evidence>
<dbReference type="PANTHER" id="PTHR11070">
    <property type="entry name" value="UVRD / RECB / PCRA DNA HELICASE FAMILY MEMBER"/>
    <property type="match status" value="1"/>
</dbReference>
<evidence type="ECO:0000259" key="14">
    <source>
        <dbReference type="PROSITE" id="PS51217"/>
    </source>
</evidence>
<evidence type="ECO:0000256" key="1">
    <source>
        <dbReference type="ARBA" id="ARBA00009922"/>
    </source>
</evidence>
<dbReference type="SUPFAM" id="SSF52540">
    <property type="entry name" value="P-loop containing nucleoside triphosphate hydrolases"/>
    <property type="match status" value="1"/>
</dbReference>
<evidence type="ECO:0000256" key="2">
    <source>
        <dbReference type="ARBA" id="ARBA00022741"/>
    </source>
</evidence>
<comment type="similarity">
    <text evidence="1">Belongs to the helicase family. UvrD subfamily.</text>
</comment>
<dbReference type="GO" id="GO:0004386">
    <property type="term" value="F:helicase activity"/>
    <property type="evidence" value="ECO:0007669"/>
    <property type="project" value="UniProtKB-KW"/>
</dbReference>
<sequence length="683" mass="76829">MPLSRLNKEQYTAATAPAGHNLIIASAGTGKTSTIVARIAHLLNLGTTPERILLLTFTNKAASEMIARLERYFDKKITSKITAGTFHSVSYTLLKSLDKNITLKQPSELKILLKSLVERRKFHHLSDVKPYGGAYLYDLYSLYQNSAENSKKSESFAKWLSLKNDEQNIYAEIYEDVLAEFEAQKELFGYVDFNDLLIKMRDELKNSDTVAYDEILIDEYQDTNMLQGSLIDAFKTKSLFCVGDFDQSIYAFNGANIEIIGSFKQRFTDANIYALNINYRSSSSILALANKVIANNPRLYEKHLSVSREGTFKPPTLLVYNELFEQYSAIADIISLSPFARENIAIIFRNNSSADGIEVALKERGISSKRKGGVSFFDSREIKALIDIVGIMINPKDIMAFIHICEYAKGVGSAASKEIFDALSKLGHGSVTQGLLNPDSNVNIASNKKRNYQLGLFDDIDEFVDVSRFKSLKFSDKFLSNPILKMQKLSEGGAIFLYEIYNLLQVLKRTTHPTSLINEIKSSRLYELIVDNLATKRATLKNGNVDLAQKTEVIERIMRKSVILSELSKNYSSIEKFYNFIALGSNEMSEGEGVSLLSIHASKGLEFDQVFIVDLAQNRFPNLKLMSMGGSLEEERRLFYVAVTRARDELYLSYAKFDKIKKVNYQPSCFLIEAGMAKTGVVV</sequence>
<proteinExistence type="inferred from homology"/>
<gene>
    <name evidence="15" type="ORF">KDD93_04805</name>
</gene>
<dbReference type="Gene3D" id="1.10.10.160">
    <property type="match status" value="1"/>
</dbReference>
<keyword evidence="6" id="KW-0238">DNA-binding</keyword>
<dbReference type="PROSITE" id="PS51217">
    <property type="entry name" value="UVRD_HELICASE_CTER"/>
    <property type="match status" value="1"/>
</dbReference>
<reference evidence="15 16" key="1">
    <citation type="submission" date="2021-04" db="EMBL/GenBank/DDBJ databases">
        <title>Molecular and phenotypic characterization and identification of bacterial isolates recovered from the Anatolian ground squirrels (Spermophilus xanthoprymnus) and which have the potential to form a new species in the Campylobacter genus.</title>
        <authorList>
            <person name="Aydin F."/>
            <person name="Abay S."/>
            <person name="Kayman T."/>
            <person name="Karakaya E."/>
            <person name="Mustak H.K."/>
            <person name="Mustak I.B."/>
            <person name="Bilgin N."/>
            <person name="Duzler A."/>
            <person name="Sahin O."/>
            <person name="Guran O."/>
            <person name="Saticioglu I.B."/>
        </authorList>
    </citation>
    <scope>NUCLEOTIDE SEQUENCE [LARGE SCALE GENOMIC DNA]</scope>
    <source>
        <strain evidence="16">faydin-G24</strain>
    </source>
</reference>
<feature type="domain" description="UvrD-like helicase C-terminal" evidence="14">
    <location>
        <begin position="283"/>
        <end position="604"/>
    </location>
</feature>
<keyword evidence="4 12" id="KW-0347">Helicase</keyword>
<dbReference type="InterPro" id="IPR014016">
    <property type="entry name" value="UvrD-like_ATP-bd"/>
</dbReference>
<comment type="caution">
    <text evidence="15">The sequence shown here is derived from an EMBL/GenBank/DDBJ whole genome shotgun (WGS) entry which is preliminary data.</text>
</comment>
<accession>A0ABS5HI12</accession>
<feature type="binding site" evidence="12">
    <location>
        <begin position="25"/>
        <end position="32"/>
    </location>
    <ligand>
        <name>ATP</name>
        <dbReference type="ChEBI" id="CHEBI:30616"/>
    </ligand>
</feature>
<dbReference type="PANTHER" id="PTHR11070:SF2">
    <property type="entry name" value="ATP-DEPENDENT DNA HELICASE SRS2"/>
    <property type="match status" value="1"/>
</dbReference>
<evidence type="ECO:0000256" key="12">
    <source>
        <dbReference type="PROSITE-ProRule" id="PRU00560"/>
    </source>
</evidence>
<evidence type="ECO:0000256" key="11">
    <source>
        <dbReference type="ARBA" id="ARBA00048988"/>
    </source>
</evidence>
<evidence type="ECO:0000256" key="10">
    <source>
        <dbReference type="ARBA" id="ARBA00034923"/>
    </source>
</evidence>
<dbReference type="InterPro" id="IPR013986">
    <property type="entry name" value="DExx_box_DNA_helicase_dom_sf"/>
</dbReference>
<evidence type="ECO:0000256" key="6">
    <source>
        <dbReference type="ARBA" id="ARBA00023125"/>
    </source>
</evidence>
<evidence type="ECO:0000256" key="7">
    <source>
        <dbReference type="ARBA" id="ARBA00023235"/>
    </source>
</evidence>
<dbReference type="Proteomes" id="UP000682951">
    <property type="component" value="Unassembled WGS sequence"/>
</dbReference>
<evidence type="ECO:0000256" key="9">
    <source>
        <dbReference type="ARBA" id="ARBA00034808"/>
    </source>
</evidence>
<evidence type="ECO:0000259" key="13">
    <source>
        <dbReference type="PROSITE" id="PS51198"/>
    </source>
</evidence>
<dbReference type="Gene3D" id="1.10.486.10">
    <property type="entry name" value="PCRA, domain 4"/>
    <property type="match status" value="1"/>
</dbReference>
<dbReference type="InterPro" id="IPR027417">
    <property type="entry name" value="P-loop_NTPase"/>
</dbReference>
<keyword evidence="5 12" id="KW-0067">ATP-binding</keyword>
<keyword evidence="16" id="KW-1185">Reference proteome</keyword>
<evidence type="ECO:0000256" key="4">
    <source>
        <dbReference type="ARBA" id="ARBA00022806"/>
    </source>
</evidence>
<dbReference type="CDD" id="cd18807">
    <property type="entry name" value="SF1_C_UvrD"/>
    <property type="match status" value="1"/>
</dbReference>
<dbReference type="RefSeq" id="WP_212141926.1">
    <property type="nucleotide sequence ID" value="NZ_JAGSSW010000004.1"/>
</dbReference>
<dbReference type="Gene3D" id="3.40.50.300">
    <property type="entry name" value="P-loop containing nucleotide triphosphate hydrolases"/>
    <property type="match status" value="2"/>
</dbReference>
<evidence type="ECO:0000256" key="8">
    <source>
        <dbReference type="ARBA" id="ARBA00034617"/>
    </source>
</evidence>
<evidence type="ECO:0000313" key="16">
    <source>
        <dbReference type="Proteomes" id="UP000682951"/>
    </source>
</evidence>
<keyword evidence="3 12" id="KW-0378">Hydrolase</keyword>